<feature type="transmembrane region" description="Helical" evidence="5">
    <location>
        <begin position="104"/>
        <end position="124"/>
    </location>
</feature>
<evidence type="ECO:0000313" key="7">
    <source>
        <dbReference type="Proteomes" id="UP000118435"/>
    </source>
</evidence>
<evidence type="ECO:0000256" key="5">
    <source>
        <dbReference type="SAM" id="Phobius"/>
    </source>
</evidence>
<evidence type="ECO:0000256" key="3">
    <source>
        <dbReference type="ARBA" id="ARBA00022989"/>
    </source>
</evidence>
<keyword evidence="4 5" id="KW-0472">Membrane</keyword>
<dbReference type="InterPro" id="IPR006214">
    <property type="entry name" value="Bax_inhibitor_1-related"/>
</dbReference>
<evidence type="ECO:0000256" key="2">
    <source>
        <dbReference type="ARBA" id="ARBA00022692"/>
    </source>
</evidence>
<name>A0A0K1GZV6_9BETA</name>
<dbReference type="GO" id="GO:0016020">
    <property type="term" value="C:membrane"/>
    <property type="evidence" value="ECO:0007669"/>
    <property type="project" value="UniProtKB-SubCell"/>
</dbReference>
<keyword evidence="3 5" id="KW-1133">Transmembrane helix</keyword>
<evidence type="ECO:0000256" key="1">
    <source>
        <dbReference type="ARBA" id="ARBA00004141"/>
    </source>
</evidence>
<feature type="transmembrane region" description="Helical" evidence="5">
    <location>
        <begin position="20"/>
        <end position="40"/>
    </location>
</feature>
<evidence type="ECO:0000313" key="6">
    <source>
        <dbReference type="EMBL" id="AKT72752.1"/>
    </source>
</evidence>
<protein>
    <submittedName>
        <fullName evidence="6">Protein US21</fullName>
    </submittedName>
</protein>
<comment type="subcellular location">
    <subcellularLocation>
        <location evidence="1">Membrane</location>
        <topology evidence="1">Multi-pass membrane protein</topology>
    </subcellularLocation>
</comment>
<gene>
    <name evidence="6" type="primary">CyUS21</name>
</gene>
<feature type="transmembrane region" description="Helical" evidence="5">
    <location>
        <begin position="136"/>
        <end position="155"/>
    </location>
</feature>
<dbReference type="PANTHER" id="PTHR23291:SF50">
    <property type="entry name" value="PROTEIN LIFEGUARD 4"/>
    <property type="match status" value="1"/>
</dbReference>
<feature type="transmembrane region" description="Helical" evidence="5">
    <location>
        <begin position="78"/>
        <end position="98"/>
    </location>
</feature>
<dbReference type="Proteomes" id="UP000118435">
    <property type="component" value="Segment"/>
</dbReference>
<feature type="transmembrane region" description="Helical" evidence="5">
    <location>
        <begin position="161"/>
        <end position="179"/>
    </location>
</feature>
<dbReference type="EMBL" id="KP796148">
    <property type="protein sequence ID" value="AKT72752.1"/>
    <property type="molecule type" value="Genomic_DNA"/>
</dbReference>
<organism evidence="6 7">
    <name type="scientific">Cynomolgus macaque cytomegalovirus strain Mauritius</name>
    <dbReference type="NCBI Taxonomy" id="1690255"/>
    <lineage>
        <taxon>Viruses</taxon>
        <taxon>Duplodnaviria</taxon>
        <taxon>Heunggongvirae</taxon>
        <taxon>Peploviricota</taxon>
        <taxon>Herviviricetes</taxon>
        <taxon>Herpesvirales</taxon>
        <taxon>Orthoherpesviridae</taxon>
        <taxon>Betaherpesvirinae</taxon>
        <taxon>Cytomegalovirus</taxon>
        <taxon>Cytomegalovirus macacinebeta3</taxon>
    </lineage>
</organism>
<keyword evidence="2 5" id="KW-0812">Transmembrane</keyword>
<feature type="transmembrane region" description="Helical" evidence="5">
    <location>
        <begin position="191"/>
        <end position="213"/>
    </location>
</feature>
<dbReference type="PANTHER" id="PTHR23291">
    <property type="entry name" value="BAX INHIBITOR-RELATED"/>
    <property type="match status" value="1"/>
</dbReference>
<accession>A0A0K1GZV6</accession>
<reference evidence="6 7" key="1">
    <citation type="journal article" date="2016" name="BMC Genomics">
        <title>A novel strain of cynomolgus macaque cytomegalovirus: implications for host-virus co-evolution.</title>
        <authorList>
            <person name="Russell J.N."/>
            <person name="Marsh A.K."/>
            <person name="Willer D.O."/>
            <person name="Ambagala A.P."/>
            <person name="Dzamba M."/>
            <person name="Chan J.K."/>
            <person name="Pilon R."/>
            <person name="Fournier J."/>
            <person name="Brudno M."/>
            <person name="Antony J.M."/>
            <person name="Sandstrom P."/>
            <person name="Evans B.J."/>
            <person name="MacDonald K.S."/>
        </authorList>
    </citation>
    <scope>NUCLEOTIDE SEQUENCE [LARGE SCALE GENOMIC DNA]</scope>
    <source>
        <strain evidence="6">Mauritius</strain>
    </source>
</reference>
<proteinExistence type="predicted"/>
<sequence length="228" mass="26086">MQLSDEVRIVRSVFLLRVYILLWFQSLLFLSICALCWLVLPDRLEHVVCNMRMMLFCLMLSVICLGILNWAEPQFPKNLFVSLIYTLLTAVAVTTSGFQFGNRSAVYAMLSTVLLFIVLSIATYRFARDIEFYRPLITASSALIIILASIFYYFPDEVGEMVVMFGGLAVIVASVICDTQDTLHRIEYESYIPAALCLYMDLMYLFVTLLYFVSTPNSQEVSRVVYKS</sequence>
<feature type="transmembrane region" description="Helical" evidence="5">
    <location>
        <begin position="52"/>
        <end position="71"/>
    </location>
</feature>
<dbReference type="Pfam" id="PF01027">
    <property type="entry name" value="Bax1-I"/>
    <property type="match status" value="1"/>
</dbReference>
<evidence type="ECO:0000256" key="4">
    <source>
        <dbReference type="ARBA" id="ARBA00023136"/>
    </source>
</evidence>